<organism evidence="1 2">
    <name type="scientific">Paenibacillus lautus</name>
    <name type="common">Bacillus lautus</name>
    <dbReference type="NCBI Taxonomy" id="1401"/>
    <lineage>
        <taxon>Bacteria</taxon>
        <taxon>Bacillati</taxon>
        <taxon>Bacillota</taxon>
        <taxon>Bacilli</taxon>
        <taxon>Bacillales</taxon>
        <taxon>Paenibacillaceae</taxon>
        <taxon>Paenibacillus</taxon>
    </lineage>
</organism>
<dbReference type="OrthoDB" id="677051at2"/>
<accession>A0A1R1B877</accession>
<name>A0A1R1B877_PAELA</name>
<comment type="caution">
    <text evidence="1">The sequence shown here is derived from an EMBL/GenBank/DDBJ whole genome shotgun (WGS) entry which is preliminary data.</text>
</comment>
<dbReference type="EMBL" id="MRTF01000001">
    <property type="protein sequence ID" value="OME96334.1"/>
    <property type="molecule type" value="Genomic_DNA"/>
</dbReference>
<dbReference type="Pfam" id="PF11009">
    <property type="entry name" value="BrxC"/>
    <property type="match status" value="1"/>
</dbReference>
<gene>
    <name evidence="1" type="ORF">BK123_01715</name>
</gene>
<dbReference type="Gene3D" id="3.40.30.10">
    <property type="entry name" value="Glutaredoxin"/>
    <property type="match status" value="1"/>
</dbReference>
<evidence type="ECO:0000313" key="2">
    <source>
        <dbReference type="Proteomes" id="UP000187074"/>
    </source>
</evidence>
<dbReference type="RefSeq" id="WP_076320703.1">
    <property type="nucleotide sequence ID" value="NZ_MRTF01000001.1"/>
</dbReference>
<dbReference type="NCBIfam" id="TIGR04019">
    <property type="entry name" value="B_thiol_YtxJ"/>
    <property type="match status" value="1"/>
</dbReference>
<dbReference type="AlphaFoldDB" id="A0A1R1B877"/>
<dbReference type="InterPro" id="IPR022551">
    <property type="entry name" value="BrxC"/>
</dbReference>
<dbReference type="STRING" id="1401.BK123_01715"/>
<reference evidence="1 2" key="1">
    <citation type="submission" date="2016-11" db="EMBL/GenBank/DDBJ databases">
        <title>Paenibacillus species isolates.</title>
        <authorList>
            <person name="Beno S.M."/>
        </authorList>
    </citation>
    <scope>NUCLEOTIDE SEQUENCE [LARGE SCALE GENOMIC DNA]</scope>
    <source>
        <strain evidence="1 2">FSL F4-0100</strain>
    </source>
</reference>
<proteinExistence type="predicted"/>
<dbReference type="Proteomes" id="UP000187074">
    <property type="component" value="Unassembled WGS sequence"/>
</dbReference>
<sequence>MATLTKMTTIEELRNTLESSEQRPLLLFKHSTRCPISAGAYKEVQAYLEDQPNEWIDYVWIDVIADRPVSSQAAETLSIQHESPQVILVKEGAPVWHTSHSHITAEALKAQLDGI</sequence>
<protein>
    <submittedName>
        <fullName evidence="1">General stress protein</fullName>
    </submittedName>
</protein>
<evidence type="ECO:0000313" key="1">
    <source>
        <dbReference type="EMBL" id="OME96334.1"/>
    </source>
</evidence>